<sequence length="127" mass="13831">MAPPEIHSTFSVTSGCLCFGDLTKICQGASNAIQPFPNVRPRVGGTIKAHKIEYNVAAENGNWNVYQLIDRERGGVSGWFICHSTTVDNPGWEMDKILRVSGSPYKPDSGSKMNNDKTAAEGIFVIN</sequence>
<proteinExistence type="predicted"/>
<accession>A0A9P3F130</accession>
<keyword evidence="2" id="KW-1185">Reference proteome</keyword>
<organism evidence="1 2">
    <name type="scientific">Aspergillus pseudoviridinutans</name>
    <dbReference type="NCBI Taxonomy" id="1517512"/>
    <lineage>
        <taxon>Eukaryota</taxon>
        <taxon>Fungi</taxon>
        <taxon>Dikarya</taxon>
        <taxon>Ascomycota</taxon>
        <taxon>Pezizomycotina</taxon>
        <taxon>Eurotiomycetes</taxon>
        <taxon>Eurotiomycetidae</taxon>
        <taxon>Eurotiales</taxon>
        <taxon>Aspergillaceae</taxon>
        <taxon>Aspergillus</taxon>
        <taxon>Aspergillus subgen. Fumigati</taxon>
    </lineage>
</organism>
<dbReference type="GeneID" id="67010061"/>
<reference evidence="1 2" key="1">
    <citation type="submission" date="2018-10" db="EMBL/GenBank/DDBJ databases">
        <title>Pan-genome distribution and transcriptional activeness of fungal secondary metabolism genes in Aspergillus section Fumigati.</title>
        <authorList>
            <person name="Takahashi H."/>
            <person name="Umemura M."/>
            <person name="Ninomiya A."/>
            <person name="Kusuya Y."/>
            <person name="Urayama S."/>
            <person name="Shimizu M."/>
            <person name="Watanabe A."/>
            <person name="Kamei K."/>
            <person name="Yaguchi T."/>
            <person name="Hagiwara D."/>
        </authorList>
    </citation>
    <scope>NUCLEOTIDE SEQUENCE [LARGE SCALE GENOMIC DNA]</scope>
    <source>
        <strain evidence="1 2">IFM 55266</strain>
    </source>
</reference>
<dbReference type="EMBL" id="BHVY01000009">
    <property type="protein sequence ID" value="GIJ92470.1"/>
    <property type="molecule type" value="Genomic_DNA"/>
</dbReference>
<name>A0A9P3F130_9EURO</name>
<dbReference type="RefSeq" id="XP_043163216.1">
    <property type="nucleotide sequence ID" value="XM_043307281.1"/>
</dbReference>
<dbReference type="OrthoDB" id="3535423at2759"/>
<evidence type="ECO:0000313" key="1">
    <source>
        <dbReference type="EMBL" id="GIJ92470.1"/>
    </source>
</evidence>
<dbReference type="AlphaFoldDB" id="A0A9P3F130"/>
<comment type="caution">
    <text evidence="1">The sequence shown here is derived from an EMBL/GenBank/DDBJ whole genome shotgun (WGS) entry which is preliminary data.</text>
</comment>
<gene>
    <name evidence="1" type="ORF">Asppvi_011452</name>
</gene>
<evidence type="ECO:0000313" key="2">
    <source>
        <dbReference type="Proteomes" id="UP001043456"/>
    </source>
</evidence>
<dbReference type="Proteomes" id="UP001043456">
    <property type="component" value="Unassembled WGS sequence"/>
</dbReference>
<protein>
    <submittedName>
        <fullName evidence="1">Uncharacterized protein</fullName>
    </submittedName>
</protein>